<keyword evidence="3" id="KW-1185">Reference proteome</keyword>
<dbReference type="EMBL" id="PJQD01000156">
    <property type="protein sequence ID" value="POY69976.1"/>
    <property type="molecule type" value="Genomic_DNA"/>
</dbReference>
<organism evidence="2 3">
    <name type="scientific">Rhodotorula taiwanensis</name>
    <dbReference type="NCBI Taxonomy" id="741276"/>
    <lineage>
        <taxon>Eukaryota</taxon>
        <taxon>Fungi</taxon>
        <taxon>Dikarya</taxon>
        <taxon>Basidiomycota</taxon>
        <taxon>Pucciniomycotina</taxon>
        <taxon>Microbotryomycetes</taxon>
        <taxon>Sporidiobolales</taxon>
        <taxon>Sporidiobolaceae</taxon>
        <taxon>Rhodotorula</taxon>
    </lineage>
</organism>
<gene>
    <name evidence="2" type="ORF">BMF94_7020</name>
</gene>
<dbReference type="CDD" id="cd04301">
    <property type="entry name" value="NAT_SF"/>
    <property type="match status" value="1"/>
</dbReference>
<dbReference type="Gene3D" id="3.40.630.30">
    <property type="match status" value="1"/>
</dbReference>
<evidence type="ECO:0000259" key="1">
    <source>
        <dbReference type="PROSITE" id="PS51186"/>
    </source>
</evidence>
<reference evidence="2 3" key="1">
    <citation type="journal article" date="2018" name="Front. Microbiol.">
        <title>Prospects for Fungal Bioremediation of Acidic Radioactive Waste Sites: Characterization and Genome Sequence of Rhodotorula taiwanensis MD1149.</title>
        <authorList>
            <person name="Tkavc R."/>
            <person name="Matrosova V.Y."/>
            <person name="Grichenko O.E."/>
            <person name="Gostincar C."/>
            <person name="Volpe R.P."/>
            <person name="Klimenkova P."/>
            <person name="Gaidamakova E.K."/>
            <person name="Zhou C.E."/>
            <person name="Stewart B.J."/>
            <person name="Lyman M.G."/>
            <person name="Malfatti S.A."/>
            <person name="Rubinfeld B."/>
            <person name="Courtot M."/>
            <person name="Singh J."/>
            <person name="Dalgard C.L."/>
            <person name="Hamilton T."/>
            <person name="Frey K.G."/>
            <person name="Gunde-Cimerman N."/>
            <person name="Dugan L."/>
            <person name="Daly M.J."/>
        </authorList>
    </citation>
    <scope>NUCLEOTIDE SEQUENCE [LARGE SCALE GENOMIC DNA]</scope>
    <source>
        <strain evidence="2 3">MD1149</strain>
    </source>
</reference>
<comment type="caution">
    <text evidence="2">The sequence shown here is derived from an EMBL/GenBank/DDBJ whole genome shotgun (WGS) entry which is preliminary data.</text>
</comment>
<dbReference type="InterPro" id="IPR000182">
    <property type="entry name" value="GNAT_dom"/>
</dbReference>
<feature type="domain" description="N-acetyltransferase" evidence="1">
    <location>
        <begin position="3"/>
        <end position="202"/>
    </location>
</feature>
<dbReference type="Pfam" id="PF13673">
    <property type="entry name" value="Acetyltransf_10"/>
    <property type="match status" value="1"/>
</dbReference>
<dbReference type="Proteomes" id="UP000237144">
    <property type="component" value="Unassembled WGS sequence"/>
</dbReference>
<evidence type="ECO:0000313" key="3">
    <source>
        <dbReference type="Proteomes" id="UP000237144"/>
    </source>
</evidence>
<dbReference type="PANTHER" id="PTHR42791">
    <property type="entry name" value="GNAT FAMILY ACETYLTRANSFERASE"/>
    <property type="match status" value="1"/>
</dbReference>
<accession>A0A2S5AZL4</accession>
<dbReference type="OrthoDB" id="2744543at2759"/>
<dbReference type="PANTHER" id="PTHR42791:SF1">
    <property type="entry name" value="N-ACETYLTRANSFERASE DOMAIN-CONTAINING PROTEIN"/>
    <property type="match status" value="1"/>
</dbReference>
<dbReference type="InterPro" id="IPR016181">
    <property type="entry name" value="Acyl_CoA_acyltransferase"/>
</dbReference>
<sequence length="208" mass="22948">MAISIQPATRDDIEALSRLQLDAMSSDYAWRQIFRDADADDNLRLAIKQNLDMLTRSGRSLTRAIRGQDDEPIAMALDALYDAANDEPGPEPELPAGANTRLAEAFFPIFDDCLKYAKERDGRFYHLTVLAVAPRVQRSGAGKALLQAFVDKADAANLPCYLESTEAGQGLYAKYGFVPYRGVARCTLDEEMSVLPMRRPAKSEVGAK</sequence>
<name>A0A2S5AZL4_9BASI</name>
<proteinExistence type="predicted"/>
<dbReference type="GO" id="GO:0016747">
    <property type="term" value="F:acyltransferase activity, transferring groups other than amino-acyl groups"/>
    <property type="evidence" value="ECO:0007669"/>
    <property type="project" value="InterPro"/>
</dbReference>
<dbReference type="PROSITE" id="PS51186">
    <property type="entry name" value="GNAT"/>
    <property type="match status" value="1"/>
</dbReference>
<keyword evidence="2" id="KW-0808">Transferase</keyword>
<dbReference type="InterPro" id="IPR052523">
    <property type="entry name" value="Trichothecene_AcTrans"/>
</dbReference>
<dbReference type="AlphaFoldDB" id="A0A2S5AZL4"/>
<protein>
    <submittedName>
        <fullName evidence="2">GNAT family acetyltransferase</fullName>
    </submittedName>
</protein>
<dbReference type="SUPFAM" id="SSF55729">
    <property type="entry name" value="Acyl-CoA N-acyltransferases (Nat)"/>
    <property type="match status" value="1"/>
</dbReference>
<evidence type="ECO:0000313" key="2">
    <source>
        <dbReference type="EMBL" id="POY69976.1"/>
    </source>
</evidence>